<feature type="region of interest" description="Disordered" evidence="1">
    <location>
        <begin position="1"/>
        <end position="166"/>
    </location>
</feature>
<dbReference type="VEuPathDB" id="FungiDB:SMAC_08008"/>
<evidence type="ECO:0000313" key="2">
    <source>
        <dbReference type="EMBL" id="KAA8629365.1"/>
    </source>
</evidence>
<gene>
    <name evidence="2" type="ORF">SMACR_08008</name>
</gene>
<organism evidence="2 3">
    <name type="scientific">Sordaria macrospora</name>
    <dbReference type="NCBI Taxonomy" id="5147"/>
    <lineage>
        <taxon>Eukaryota</taxon>
        <taxon>Fungi</taxon>
        <taxon>Dikarya</taxon>
        <taxon>Ascomycota</taxon>
        <taxon>Pezizomycotina</taxon>
        <taxon>Sordariomycetes</taxon>
        <taxon>Sordariomycetidae</taxon>
        <taxon>Sordariales</taxon>
        <taxon>Sordariaceae</taxon>
        <taxon>Sordaria</taxon>
    </lineage>
</organism>
<dbReference type="AlphaFoldDB" id="A0A8S8ZLV1"/>
<comment type="caution">
    <text evidence="2">The sequence shown here is derived from an EMBL/GenBank/DDBJ whole genome shotgun (WGS) entry which is preliminary data.</text>
</comment>
<reference evidence="2 3" key="1">
    <citation type="submission" date="2017-07" db="EMBL/GenBank/DDBJ databases">
        <title>Genome sequence of the Sordaria macrospora wild type strain R19027.</title>
        <authorList>
            <person name="Nowrousian M."/>
            <person name="Teichert I."/>
            <person name="Kueck U."/>
        </authorList>
    </citation>
    <scope>NUCLEOTIDE SEQUENCE [LARGE SCALE GENOMIC DNA]</scope>
    <source>
        <strain evidence="2 3">R19027</strain>
        <tissue evidence="2">Mycelium</tissue>
    </source>
</reference>
<evidence type="ECO:0000313" key="3">
    <source>
        <dbReference type="Proteomes" id="UP000433876"/>
    </source>
</evidence>
<protein>
    <submittedName>
        <fullName evidence="2">Uncharacterized protein</fullName>
    </submittedName>
</protein>
<dbReference type="Proteomes" id="UP000433876">
    <property type="component" value="Unassembled WGS sequence"/>
</dbReference>
<dbReference type="EMBL" id="NMPR01000138">
    <property type="protein sequence ID" value="KAA8629365.1"/>
    <property type="molecule type" value="Genomic_DNA"/>
</dbReference>
<accession>A0A8S8ZLV1</accession>
<evidence type="ECO:0000256" key="1">
    <source>
        <dbReference type="SAM" id="MobiDB-lite"/>
    </source>
</evidence>
<feature type="compositionally biased region" description="Polar residues" evidence="1">
    <location>
        <begin position="79"/>
        <end position="98"/>
    </location>
</feature>
<feature type="compositionally biased region" description="Low complexity" evidence="1">
    <location>
        <begin position="1"/>
        <end position="18"/>
    </location>
</feature>
<proteinExistence type="predicted"/>
<sequence>MDSADTPADTPTGTPARTSQQAHPRRIAPMRAPFSPRIMRRQNTPTRLPEDFVHTAGQAPVAFNGEQPNLPARRAFVPVSNSSQEPPSRLIPSQEQTGRQSRRRPCSPSPNPRPSTRRRLTLASEDTSNEVTLPQVAVSSARRPYGTGPEPEVESARSPFARPQNPKISDERFTEMRRRVIASKITSNDYAKCVAGIRRIAMVAMDSDERPAKSKQRLHAAIANEVAKVAPFLPLPSAPQADPLLPPPAYARRDPWQHPIGTDYDLRRNIYGRQHNNGAPRLPLYTPFRGLGERVLQFGGEEEEQRRAFVKWLEEECCREKDERECLLPQRATGILLLEELNKLLTFTTTLEQYERYRSSSTRRI</sequence>
<name>A0A8S8ZLV1_SORMA</name>